<dbReference type="EMBL" id="AZMM01007777">
    <property type="protein sequence ID" value="ETJ38072.1"/>
    <property type="molecule type" value="Genomic_DNA"/>
</dbReference>
<reference evidence="1" key="1">
    <citation type="submission" date="2013-12" db="EMBL/GenBank/DDBJ databases">
        <title>A Varibaculum cambriense genome reconstructed from a premature infant gut community with otherwise low bacterial novelty that shifts toward anaerobic metabolism during the third week of life.</title>
        <authorList>
            <person name="Brown C.T."/>
            <person name="Sharon I."/>
            <person name="Thomas B.C."/>
            <person name="Castelle C.J."/>
            <person name="Morowitz M.J."/>
            <person name="Banfield J.F."/>
        </authorList>
    </citation>
    <scope>NUCLEOTIDE SEQUENCE</scope>
</reference>
<gene>
    <name evidence="1" type="ORF">Q604_UNBC07777G0002</name>
</gene>
<comment type="caution">
    <text evidence="1">The sequence shown here is derived from an EMBL/GenBank/DDBJ whole genome shotgun (WGS) entry which is preliminary data.</text>
</comment>
<sequence length="34" mass="4036">WQSDICQFFSMPQDTNVNLTLAPQEHRNVIILIY</sequence>
<name>W1Y6A4_9ZZZZ</name>
<evidence type="ECO:0000313" key="1">
    <source>
        <dbReference type="EMBL" id="ETJ38072.1"/>
    </source>
</evidence>
<feature type="non-terminal residue" evidence="1">
    <location>
        <position position="1"/>
    </location>
</feature>
<dbReference type="AlphaFoldDB" id="W1Y6A4"/>
<organism evidence="1">
    <name type="scientific">human gut metagenome</name>
    <dbReference type="NCBI Taxonomy" id="408170"/>
    <lineage>
        <taxon>unclassified sequences</taxon>
        <taxon>metagenomes</taxon>
        <taxon>organismal metagenomes</taxon>
    </lineage>
</organism>
<protein>
    <submittedName>
        <fullName evidence="1">Uncharacterized protein</fullName>
    </submittedName>
</protein>
<proteinExistence type="predicted"/>
<accession>W1Y6A4</accession>